<dbReference type="SMART" id="SM00365">
    <property type="entry name" value="LRR_SD22"/>
    <property type="match status" value="5"/>
</dbReference>
<keyword evidence="2" id="KW-0677">Repeat</keyword>
<keyword evidence="3" id="KW-0040">ANK repeat</keyword>
<evidence type="ECO:0000313" key="6">
    <source>
        <dbReference type="Proteomes" id="UP000008743"/>
    </source>
</evidence>
<dbReference type="PROSITE" id="PS50088">
    <property type="entry name" value="ANK_REPEAT"/>
    <property type="match status" value="1"/>
</dbReference>
<dbReference type="InterPro" id="IPR050216">
    <property type="entry name" value="LRR_domain-containing"/>
</dbReference>
<feature type="compositionally biased region" description="Low complexity" evidence="4">
    <location>
        <begin position="281"/>
        <end position="298"/>
    </location>
</feature>
<feature type="compositionally biased region" description="Low complexity" evidence="4">
    <location>
        <begin position="66"/>
        <end position="89"/>
    </location>
</feature>
<dbReference type="EMBL" id="KE346369">
    <property type="protein sequence ID" value="KJE95721.1"/>
    <property type="molecule type" value="Genomic_DNA"/>
</dbReference>
<dbReference type="SMART" id="SM00369">
    <property type="entry name" value="LRR_TYP"/>
    <property type="match status" value="10"/>
</dbReference>
<accession>E9CDF3</accession>
<dbReference type="RefSeq" id="XP_011270588.1">
    <property type="nucleotide sequence ID" value="XM_011272286.1"/>
</dbReference>
<feature type="repeat" description="ANK" evidence="3">
    <location>
        <begin position="765"/>
        <end position="797"/>
    </location>
</feature>
<keyword evidence="6" id="KW-1185">Reference proteome</keyword>
<dbReference type="PANTHER" id="PTHR48051:SF1">
    <property type="entry name" value="RAS SUPPRESSOR PROTEIN 1"/>
    <property type="match status" value="1"/>
</dbReference>
<dbReference type="eggNOG" id="KOG0619">
    <property type="taxonomic scope" value="Eukaryota"/>
</dbReference>
<feature type="region of interest" description="Disordered" evidence="4">
    <location>
        <begin position="966"/>
        <end position="1004"/>
    </location>
</feature>
<dbReference type="OrthoDB" id="676979at2759"/>
<dbReference type="InParanoid" id="E9CDF3"/>
<keyword evidence="1" id="KW-0433">Leucine-rich repeat</keyword>
<dbReference type="InterPro" id="IPR036770">
    <property type="entry name" value="Ankyrin_rpt-contain_sf"/>
</dbReference>
<evidence type="ECO:0000256" key="3">
    <source>
        <dbReference type="PROSITE-ProRule" id="PRU00023"/>
    </source>
</evidence>
<dbReference type="PROSITE" id="PS51450">
    <property type="entry name" value="LRR"/>
    <property type="match status" value="6"/>
</dbReference>
<feature type="region of interest" description="Disordered" evidence="4">
    <location>
        <begin position="643"/>
        <end position="663"/>
    </location>
</feature>
<feature type="compositionally biased region" description="Pro residues" evidence="4">
    <location>
        <begin position="975"/>
        <end position="986"/>
    </location>
</feature>
<dbReference type="InterPro" id="IPR002110">
    <property type="entry name" value="Ankyrin_rpt"/>
</dbReference>
<evidence type="ECO:0000256" key="2">
    <source>
        <dbReference type="ARBA" id="ARBA00022737"/>
    </source>
</evidence>
<dbReference type="InterPro" id="IPR032675">
    <property type="entry name" value="LRR_dom_sf"/>
</dbReference>
<dbReference type="Pfam" id="PF13855">
    <property type="entry name" value="LRR_8"/>
    <property type="match status" value="2"/>
</dbReference>
<feature type="region of interest" description="Disordered" evidence="4">
    <location>
        <begin position="66"/>
        <end position="90"/>
    </location>
</feature>
<feature type="region of interest" description="Disordered" evidence="4">
    <location>
        <begin position="922"/>
        <end position="951"/>
    </location>
</feature>
<dbReference type="Gene3D" id="3.80.10.10">
    <property type="entry name" value="Ribonuclease Inhibitor"/>
    <property type="match status" value="3"/>
</dbReference>
<dbReference type="PROSITE" id="PS50297">
    <property type="entry name" value="ANK_REP_REGION"/>
    <property type="match status" value="1"/>
</dbReference>
<reference evidence="6" key="1">
    <citation type="submission" date="2011-02" db="EMBL/GenBank/DDBJ databases">
        <title>The Genome Sequence of Capsaspora owczarzaki ATCC 30864.</title>
        <authorList>
            <person name="Russ C."/>
            <person name="Cuomo C."/>
            <person name="Burger G."/>
            <person name="Gray M.W."/>
            <person name="Holland P.W.H."/>
            <person name="King N."/>
            <person name="Lang F.B.F."/>
            <person name="Roger A.J."/>
            <person name="Ruiz-Trillo I."/>
            <person name="Young S.K."/>
            <person name="Zeng Q."/>
            <person name="Gargeya S."/>
            <person name="Alvarado L."/>
            <person name="Berlin A."/>
            <person name="Chapman S.B."/>
            <person name="Chen Z."/>
            <person name="Freedman E."/>
            <person name="Gellesch M."/>
            <person name="Goldberg J."/>
            <person name="Griggs A."/>
            <person name="Gujja S."/>
            <person name="Heilman E."/>
            <person name="Heiman D."/>
            <person name="Howarth C."/>
            <person name="Mehta T."/>
            <person name="Neiman D."/>
            <person name="Pearson M."/>
            <person name="Roberts A."/>
            <person name="Saif S."/>
            <person name="Shea T."/>
            <person name="Shenoy N."/>
            <person name="Sisk P."/>
            <person name="Stolte C."/>
            <person name="Sykes S."/>
            <person name="White J."/>
            <person name="Yandava C."/>
            <person name="Haas B."/>
            <person name="Nusbaum C."/>
            <person name="Birren B."/>
        </authorList>
    </citation>
    <scope>NUCLEOTIDE SEQUENCE</scope>
    <source>
        <strain evidence="6">ATCC 30864</strain>
    </source>
</reference>
<dbReference type="SMART" id="SM00364">
    <property type="entry name" value="LRR_BAC"/>
    <property type="match status" value="6"/>
</dbReference>
<dbReference type="STRING" id="595528.E9CDF3"/>
<feature type="region of interest" description="Disordered" evidence="4">
    <location>
        <begin position="406"/>
        <end position="442"/>
    </location>
</feature>
<dbReference type="SUPFAM" id="SSF52058">
    <property type="entry name" value="L domain-like"/>
    <property type="match status" value="1"/>
</dbReference>
<gene>
    <name evidence="5" type="ORF">CAOG_006143</name>
</gene>
<organism evidence="5 6">
    <name type="scientific">Capsaspora owczarzaki (strain ATCC 30864)</name>
    <dbReference type="NCBI Taxonomy" id="595528"/>
    <lineage>
        <taxon>Eukaryota</taxon>
        <taxon>Filasterea</taxon>
        <taxon>Capsaspora</taxon>
    </lineage>
</organism>
<dbReference type="FunFam" id="3.80.10.10:FF:001164">
    <property type="entry name" value="GH01279p"/>
    <property type="match status" value="1"/>
</dbReference>
<evidence type="ECO:0000313" key="5">
    <source>
        <dbReference type="EMBL" id="KJE95721.1"/>
    </source>
</evidence>
<feature type="region of interest" description="Disordered" evidence="4">
    <location>
        <begin position="256"/>
        <end position="305"/>
    </location>
</feature>
<dbReference type="RefSeq" id="XP_004345733.2">
    <property type="nucleotide sequence ID" value="XM_004345683.2"/>
</dbReference>
<evidence type="ECO:0000256" key="4">
    <source>
        <dbReference type="SAM" id="MobiDB-lite"/>
    </source>
</evidence>
<protein>
    <submittedName>
        <fullName evidence="5">Leucine-rich repeat-containing protein</fullName>
    </submittedName>
</protein>
<dbReference type="Proteomes" id="UP000008743">
    <property type="component" value="Unassembled WGS sequence"/>
</dbReference>
<dbReference type="GO" id="GO:0005737">
    <property type="term" value="C:cytoplasm"/>
    <property type="evidence" value="ECO:0007669"/>
    <property type="project" value="TreeGrafter"/>
</dbReference>
<dbReference type="SUPFAM" id="SSF48403">
    <property type="entry name" value="Ankyrin repeat"/>
    <property type="match status" value="1"/>
</dbReference>
<dbReference type="InterPro" id="IPR003591">
    <property type="entry name" value="Leu-rich_rpt_typical-subtyp"/>
</dbReference>
<evidence type="ECO:0000256" key="1">
    <source>
        <dbReference type="ARBA" id="ARBA00022614"/>
    </source>
</evidence>
<name>E9CDF3_CAPO3</name>
<proteinExistence type="predicted"/>
<feature type="region of interest" description="Disordered" evidence="4">
    <location>
        <begin position="805"/>
        <end position="824"/>
    </location>
</feature>
<sequence length="1526" mass="163599">MEYPAWTCLYSRDARRAGAPLATAALAIHTDAPIQLQYGKHFHGRKREIKDFPVVSVQLVSSATSSVSSSSSSSSSSSASSFNKNSSAAMPKDSKSIVTEALTARDVPLAPGRTLKLGLRLIKGKSPFALLADPARFVAGWDAREHRPDVFNGGAMVGHFLTSEVSGKGHNKTEFHVEVALFECDATANLVVDSSSSSSDAGSGPFISLSSTDNAELLFLYVSKGFYVNSRTQKAGADAGDADASLLGTDGFDLPATTAKELPSHSTGRHQFMLDLSGGRPPQQQQQQSQHLPSTSPQFLSFATPQPVTDADVGDLLAPASAGLLDDPLQGLTPSLATPGTVSGFLSTFQQQSFGFTPSPMVTEDTVLALPTSASIQMGRTSDNDDGFFSTLGELLDPALPLGIPLDTPSDLHIPFPETPHLAPQQQQQQQQQQHLLQPQPLDTPLGLSAFSALPLGEMPTERDLPLQVGTPLSSTASLLSDKSAAASPSAYSMSSMSSSSISGGVSSSMTGDDVPTVDLDALVRSLSVTEHRQSVSAITIYLSPKSGREGTEIILVGSLDFPLDVFINFGWLFLQCEEVIPGQRRVLKLSHVPSYEAAVSGLVNRNDYKRGCVPVSVFSSDLQSGSTNTEIFTYDTFQETGLDRPQTRRGRGDDDNDDPEYRDRAKRFRTLDVMERMLRSTHQLEQSSSNLSSIMQGYTTTSHASNRLLHLMSLDLRGKLESQAEQLAVRSAIHRELMERSVLAALHHLRDIWHSGDMNGLDLDGMSLLHYAAMGGRDMLVQFILQHGGDAGVLDSRGRPYTLPTGPIRAVRSPRSGASPSSWLPADHSFKHSWRHSVGDASSGSLSPKLSGATFSSSAAPEVSITTAAASLVSHSAPASHIPTRHASPAVAEPWLQTPISGQVPPLPTNVSAAAAAHALLPRKRSSSDARSSVGPVDSGSAASGEVSHGVPAVQEVASAVGLDETGTNTSSSAPPPPPPPPPQAVLPTTSEPTRPGVPAAGRPLAARARPHSFHYSLLRPQCHAAQVQVDALSTRLTALQLEGRFSHLAPDGGTLENSATASANLSPATQSLLQSLPTDLQATISASSDLTSSNPTHISQLAELAELVRALGLSSDALSSLISLTGLPEKLTVLPLSNNHLKTLPREIAQFKSLEMLLLDHNQLSRVDYVHSLPDLAKLWLHNNWLESIPFGLCQLKGLKTLLLHSNQITTIPPEFGELAELEVLSLDHNLLTSIPPHSLGRLTRMVKLNLNNNQLTGLPADIGNLTRLKTLSLHDNCLSSLPTSFSALANVKRLSLAGNRFATIPVEVCRLASLVELNMDNNAITAIPPALGELGQELHTLSLAHNFLTQLPGLSKLAGLRSLDVSFNKLTKLSPEIGRMTRLNILLLNDNQLVTLPPTIRIMAKRSLKALRLANNPLYSGVESLTQTYEIPSLFALCAQKIFECDRQEDLASLTPGVLAYLKNPRRCFICARHYFESPARFVSFVNIGGMRVPLDYELCSIRCVGRVQRGFVRSDKWKFAFD</sequence>
<feature type="compositionally biased region" description="Low complexity" evidence="4">
    <location>
        <begin position="420"/>
        <end position="441"/>
    </location>
</feature>
<dbReference type="InterPro" id="IPR001611">
    <property type="entry name" value="Leu-rich_rpt"/>
</dbReference>
<dbReference type="PANTHER" id="PTHR48051">
    <property type="match status" value="1"/>
</dbReference>